<dbReference type="Gene3D" id="3.40.50.2300">
    <property type="match status" value="2"/>
</dbReference>
<dbReference type="Pfam" id="PF13458">
    <property type="entry name" value="Peripla_BP_6"/>
    <property type="match status" value="1"/>
</dbReference>
<dbReference type="AlphaFoldDB" id="A0A5E7HXG7"/>
<evidence type="ECO:0000256" key="2">
    <source>
        <dbReference type="ARBA" id="ARBA00022729"/>
    </source>
</evidence>
<keyword evidence="2" id="KW-0732">Signal</keyword>
<protein>
    <recommendedName>
        <fullName evidence="3">Leucine-binding protein domain-containing protein</fullName>
    </recommendedName>
</protein>
<accession>A0A5E7HXG7</accession>
<dbReference type="Proteomes" id="UP000326067">
    <property type="component" value="Unassembled WGS sequence"/>
</dbReference>
<comment type="similarity">
    <text evidence="1">Belongs to the leucine-binding protein family.</text>
</comment>
<reference evidence="4 5" key="1">
    <citation type="submission" date="2019-09" db="EMBL/GenBank/DDBJ databases">
        <authorList>
            <person name="Chandra G."/>
            <person name="Truman W A."/>
        </authorList>
    </citation>
    <scope>NUCLEOTIDE SEQUENCE [LARGE SCALE GENOMIC DNA]</scope>
    <source>
        <strain evidence="4">PS847</strain>
    </source>
</reference>
<dbReference type="PANTHER" id="PTHR47151:SF2">
    <property type="entry name" value="AMINO ACID BINDING PROTEIN"/>
    <property type="match status" value="1"/>
</dbReference>
<dbReference type="CDD" id="cd06340">
    <property type="entry name" value="PBP1_ABC_ligand_binding-like"/>
    <property type="match status" value="1"/>
</dbReference>
<dbReference type="RefSeq" id="WP_056785656.1">
    <property type="nucleotide sequence ID" value="NZ_CABVIC010000001.1"/>
</dbReference>
<dbReference type="InterPro" id="IPR028081">
    <property type="entry name" value="Leu-bd"/>
</dbReference>
<dbReference type="EMBL" id="CABVIC010000001">
    <property type="protein sequence ID" value="VVO68016.1"/>
    <property type="molecule type" value="Genomic_DNA"/>
</dbReference>
<evidence type="ECO:0000259" key="3">
    <source>
        <dbReference type="Pfam" id="PF13458"/>
    </source>
</evidence>
<evidence type="ECO:0000256" key="1">
    <source>
        <dbReference type="ARBA" id="ARBA00010062"/>
    </source>
</evidence>
<name>A0A5E7HXG7_PSEFL</name>
<gene>
    <name evidence="4" type="ORF">PS847_01154</name>
</gene>
<dbReference type="InterPro" id="IPR028082">
    <property type="entry name" value="Peripla_BP_I"/>
</dbReference>
<dbReference type="SUPFAM" id="SSF53822">
    <property type="entry name" value="Periplasmic binding protein-like I"/>
    <property type="match status" value="1"/>
</dbReference>
<organism evidence="4 5">
    <name type="scientific">Pseudomonas fluorescens</name>
    <dbReference type="NCBI Taxonomy" id="294"/>
    <lineage>
        <taxon>Bacteria</taxon>
        <taxon>Pseudomonadati</taxon>
        <taxon>Pseudomonadota</taxon>
        <taxon>Gammaproteobacteria</taxon>
        <taxon>Pseudomonadales</taxon>
        <taxon>Pseudomonadaceae</taxon>
        <taxon>Pseudomonas</taxon>
    </lineage>
</organism>
<evidence type="ECO:0000313" key="5">
    <source>
        <dbReference type="Proteomes" id="UP000326067"/>
    </source>
</evidence>
<evidence type="ECO:0000313" key="4">
    <source>
        <dbReference type="EMBL" id="VVO68016.1"/>
    </source>
</evidence>
<sequence>MRLAQEEAVAVAATAKSWLKAAGILLCLSTPVAALADIRIGALYPLSGSLALLGDESFRGLELAVAERNASGGLKGEPIKLLKADAVDAGQAVGAARRLTSVENVTAVFGSYSSALSFAATQVTEMAGVPFFELGAVSDHITERDLSYVMRSNPTARNFAEGTITAITEIVSPSLKVDPKQLKVAIIHEDALYGTTIAGFQKKIAQEQGLNVVEVLPYSAKAVDLSSLILRLKGAQADVVLQTSYQNDTTLFFRQIREAGFRPKAVIGAGGGYSMQDTVKVVGAANMEGVLDVDFPQFQTNENGAPGIGAFAKAYKDRYGSEPRSGHSLINYVGAKIFLDAMENSTSLDADAIRASVATIDIPLGGTAAGIGARFGKNGQNQRANTAIMQWQNGLLKTVYPQAAAVAQARFSDQP</sequence>
<proteinExistence type="inferred from homology"/>
<feature type="domain" description="Leucine-binding protein" evidence="3">
    <location>
        <begin position="38"/>
        <end position="393"/>
    </location>
</feature>
<dbReference type="PANTHER" id="PTHR47151">
    <property type="entry name" value="LEU/ILE/VAL-BINDING ABC TRANSPORTER SUBUNIT"/>
    <property type="match status" value="1"/>
</dbReference>